<evidence type="ECO:0000313" key="2">
    <source>
        <dbReference type="EMBL" id="RTG90676.1"/>
    </source>
</evidence>
<dbReference type="Proteomes" id="UP000290809">
    <property type="component" value="Unassembled WGS sequence"/>
</dbReference>
<feature type="transmembrane region" description="Helical" evidence="1">
    <location>
        <begin position="49"/>
        <end position="69"/>
    </location>
</feature>
<comment type="caution">
    <text evidence="2">The sequence shown here is derived from an EMBL/GenBank/DDBJ whole genome shotgun (WGS) entry which is preliminary data.</text>
</comment>
<keyword evidence="3" id="KW-1185">Reference proteome</keyword>
<dbReference type="STRING" id="6184.A0A430QSK4"/>
<evidence type="ECO:0000313" key="3">
    <source>
        <dbReference type="Proteomes" id="UP000290809"/>
    </source>
</evidence>
<reference evidence="2 3" key="1">
    <citation type="journal article" date="2019" name="PLoS Pathog.">
        <title>Genome sequence of the bovine parasite Schistosoma bovis Tanzania.</title>
        <authorList>
            <person name="Oey H."/>
            <person name="Zakrzewski M."/>
            <person name="Gobert G."/>
            <person name="Gravermann K."/>
            <person name="Stoye J."/>
            <person name="Jones M."/>
            <person name="Mcmanus D."/>
            <person name="Krause L."/>
        </authorList>
    </citation>
    <scope>NUCLEOTIDE SEQUENCE [LARGE SCALE GENOMIC DNA]</scope>
    <source>
        <strain evidence="2 3">TAN1997</strain>
    </source>
</reference>
<dbReference type="AlphaFoldDB" id="A0A430QSK4"/>
<dbReference type="Pfam" id="PF12352">
    <property type="entry name" value="V-SNARE_C"/>
    <property type="match status" value="1"/>
</dbReference>
<accession>A0A430QSK4</accession>
<keyword evidence="1" id="KW-0812">Transmembrane</keyword>
<proteinExistence type="predicted"/>
<evidence type="ECO:0000256" key="1">
    <source>
        <dbReference type="SAM" id="Phobius"/>
    </source>
</evidence>
<name>A0A430QSK4_SCHBO</name>
<protein>
    <recommendedName>
        <fullName evidence="4">Golgi SNAP receptor complex member 2</fullName>
    </recommendedName>
</protein>
<keyword evidence="1" id="KW-1133">Transmembrane helix</keyword>
<gene>
    <name evidence="2" type="ORF">DC041_0005271</name>
</gene>
<keyword evidence="1" id="KW-0472">Membrane</keyword>
<dbReference type="EMBL" id="QMKO01001434">
    <property type="protein sequence ID" value="RTG90676.1"/>
    <property type="molecule type" value="Genomic_DNA"/>
</dbReference>
<organism evidence="2 3">
    <name type="scientific">Schistosoma bovis</name>
    <name type="common">Blood fluke</name>
    <dbReference type="NCBI Taxonomy" id="6184"/>
    <lineage>
        <taxon>Eukaryota</taxon>
        <taxon>Metazoa</taxon>
        <taxon>Spiralia</taxon>
        <taxon>Lophotrochozoa</taxon>
        <taxon>Platyhelminthes</taxon>
        <taxon>Trematoda</taxon>
        <taxon>Digenea</taxon>
        <taxon>Strigeidida</taxon>
        <taxon>Schistosomatoidea</taxon>
        <taxon>Schistosomatidae</taxon>
        <taxon>Schistosoma</taxon>
    </lineage>
</organism>
<evidence type="ECO:0008006" key="4">
    <source>
        <dbReference type="Google" id="ProtNLM"/>
    </source>
</evidence>
<sequence length="70" mass="8305">MVHPTAGINDKVQMTLKKAQRRIMDVLNTLGLSNTVMRLIERRSHQDKILFWVLVAVTLILFWGIWRFFH</sequence>